<evidence type="ECO:0000313" key="4">
    <source>
        <dbReference type="Proteomes" id="UP000092840"/>
    </source>
</evidence>
<name>A0A1C3JMZ6_9GAMM</name>
<dbReference type="PANTHER" id="PTHR30087:SF0">
    <property type="entry name" value="INNER MEMBRANE PROTEIN"/>
    <property type="match status" value="1"/>
</dbReference>
<protein>
    <recommendedName>
        <fullName evidence="1">DUF1722 domain-containing protein</fullName>
    </recommendedName>
</protein>
<dbReference type="Proteomes" id="UP000092840">
    <property type="component" value="Unassembled WGS sequence"/>
</dbReference>
<dbReference type="EMBL" id="FLRB01000006">
    <property type="protein sequence ID" value="SBT20242.1"/>
    <property type="molecule type" value="Genomic_DNA"/>
</dbReference>
<reference evidence="2 5" key="1">
    <citation type="submission" date="2016-06" db="EMBL/GenBank/DDBJ databases">
        <authorList>
            <person name="Kjaerup R.B."/>
            <person name="Dalgaard T.S."/>
            <person name="Juul-Madsen H.R."/>
        </authorList>
    </citation>
    <scope>NUCLEOTIDE SEQUENCE [LARGE SCALE GENOMIC DNA]</scope>
    <source>
        <strain evidence="2 5">CECT 5115</strain>
    </source>
</reference>
<dbReference type="Proteomes" id="UP000092871">
    <property type="component" value="Unassembled WGS sequence"/>
</dbReference>
<dbReference type="OrthoDB" id="495783at2"/>
<reference evidence="3 4" key="2">
    <citation type="submission" date="2016-06" db="EMBL/GenBank/DDBJ databases">
        <authorList>
            <person name="Rodrigo-Torres L."/>
            <person name="Arahal D.R."/>
        </authorList>
    </citation>
    <scope>NUCLEOTIDE SEQUENCE [LARGE SCALE GENOMIC DNA]</scope>
    <source>
        <strain evidence="3 4">CECT 5116</strain>
    </source>
</reference>
<accession>A0A1C3JMZ6</accession>
<dbReference type="PIRSF" id="PIRSF037004">
    <property type="entry name" value="UCP037004"/>
    <property type="match status" value="1"/>
</dbReference>
<evidence type="ECO:0000313" key="2">
    <source>
        <dbReference type="EMBL" id="SBT16526.1"/>
    </source>
</evidence>
<dbReference type="InterPro" id="IPR017087">
    <property type="entry name" value="UCP037004"/>
</dbReference>
<dbReference type="AlphaFoldDB" id="A0A1C3JMZ6"/>
<feature type="domain" description="DUF1722" evidence="1">
    <location>
        <begin position="201"/>
        <end position="317"/>
    </location>
</feature>
<dbReference type="Pfam" id="PF08349">
    <property type="entry name" value="DUF1722"/>
    <property type="match status" value="1"/>
</dbReference>
<gene>
    <name evidence="2" type="ORF">MGA5115_00607</name>
    <name evidence="3" type="ORF">MGA5116_00825</name>
</gene>
<dbReference type="InterPro" id="IPR007553">
    <property type="entry name" value="2-thiour_desulf"/>
</dbReference>
<dbReference type="RefSeq" id="WP_067031683.1">
    <property type="nucleotide sequence ID" value="NZ_CP187511.1"/>
</dbReference>
<sequence>MTVNECHPDHISKKIPVGISACLLGENVRFNGGHSRSLYCLGPLSEYFDYQKFCPEMAAGFGTPRPTMRLEGDPNDPRLVFSNKRDVEITDQLVSSNERYLDNLPDIDGYIVMKNSPSCGYERIKVYQENGHPHMQRVRGLFTQSLMDRYPHLPIEEDGRLNDPLLRENFLLRVFAHHEFRNTVLNDLSMKNLIDYHSRYKYIVMAHSQKAYKTIGRLLSGQEKMSIEDLSEEYFKQFMDALAKPAKRKDHCNVLMHLVGYLKREVDSEVRQDILSVVEQYRRGEVNLTTPTTLLYHYLKLYGSEYVKEQRYFAPYPQALGIRNTV</sequence>
<evidence type="ECO:0000313" key="3">
    <source>
        <dbReference type="EMBL" id="SBT20242.1"/>
    </source>
</evidence>
<evidence type="ECO:0000313" key="5">
    <source>
        <dbReference type="Proteomes" id="UP000092871"/>
    </source>
</evidence>
<proteinExistence type="predicted"/>
<dbReference type="PANTHER" id="PTHR30087">
    <property type="entry name" value="INNER MEMBRANE PROTEIN"/>
    <property type="match status" value="1"/>
</dbReference>
<dbReference type="InterPro" id="IPR013560">
    <property type="entry name" value="DUF1722"/>
</dbReference>
<evidence type="ECO:0000259" key="1">
    <source>
        <dbReference type="Pfam" id="PF08349"/>
    </source>
</evidence>
<organism evidence="2 5">
    <name type="scientific">Marinomonas gallaica</name>
    <dbReference type="NCBI Taxonomy" id="1806667"/>
    <lineage>
        <taxon>Bacteria</taxon>
        <taxon>Pseudomonadati</taxon>
        <taxon>Pseudomonadota</taxon>
        <taxon>Gammaproteobacteria</taxon>
        <taxon>Oceanospirillales</taxon>
        <taxon>Oceanospirillaceae</taxon>
        <taxon>Marinomonas</taxon>
    </lineage>
</organism>
<dbReference type="Pfam" id="PF04463">
    <property type="entry name" value="2-thiour_desulf"/>
    <property type="match status" value="1"/>
</dbReference>
<dbReference type="EMBL" id="FLRA01000003">
    <property type="protein sequence ID" value="SBT16526.1"/>
    <property type="molecule type" value="Genomic_DNA"/>
</dbReference>
<keyword evidence="4" id="KW-1185">Reference proteome</keyword>